<dbReference type="GO" id="GO:0016852">
    <property type="term" value="F:sirohydrochlorin cobaltochelatase activity"/>
    <property type="evidence" value="ECO:0007669"/>
    <property type="project" value="InterPro"/>
</dbReference>
<name>A0A1H2HJV0_9BACT</name>
<reference evidence="5" key="1">
    <citation type="submission" date="2016-10" db="EMBL/GenBank/DDBJ databases">
        <authorList>
            <person name="Varghese N."/>
            <person name="Submissions S."/>
        </authorList>
    </citation>
    <scope>NUCLEOTIDE SEQUENCE [LARGE SCALE GENOMIC DNA]</scope>
    <source>
        <strain evidence="5">DSM 3384</strain>
    </source>
</reference>
<dbReference type="Gene3D" id="3.40.50.1400">
    <property type="match status" value="2"/>
</dbReference>
<dbReference type="InterPro" id="IPR010388">
    <property type="entry name" value="Anaerobic_Co-chelatase"/>
</dbReference>
<dbReference type="InterPro" id="IPR050963">
    <property type="entry name" value="Sirohydro_Cobaltochel/CbiX"/>
</dbReference>
<dbReference type="CDD" id="cd03412">
    <property type="entry name" value="CbiK_N"/>
    <property type="match status" value="1"/>
</dbReference>
<dbReference type="GO" id="GO:0019251">
    <property type="term" value="P:anaerobic cobalamin biosynthetic process"/>
    <property type="evidence" value="ECO:0007669"/>
    <property type="project" value="InterPro"/>
</dbReference>
<evidence type="ECO:0000256" key="2">
    <source>
        <dbReference type="PIRSR" id="PIRSR033579-3"/>
    </source>
</evidence>
<evidence type="ECO:0000256" key="3">
    <source>
        <dbReference type="SAM" id="SignalP"/>
    </source>
</evidence>
<dbReference type="AlphaFoldDB" id="A0A1H2HJV0"/>
<protein>
    <submittedName>
        <fullName evidence="4">Sirohydrochlorin cobaltochelatase</fullName>
    </submittedName>
</protein>
<dbReference type="GO" id="GO:0046872">
    <property type="term" value="F:metal ion binding"/>
    <property type="evidence" value="ECO:0007669"/>
    <property type="project" value="UniProtKB-KW"/>
</dbReference>
<proteinExistence type="predicted"/>
<evidence type="ECO:0000313" key="5">
    <source>
        <dbReference type="Proteomes" id="UP000199608"/>
    </source>
</evidence>
<feature type="binding site" evidence="2">
    <location>
        <position position="206"/>
    </location>
    <ligand>
        <name>Co(2+)</name>
        <dbReference type="ChEBI" id="CHEBI:48828"/>
    </ligand>
</feature>
<keyword evidence="2" id="KW-0170">Cobalt</keyword>
<dbReference type="Pfam" id="PF06180">
    <property type="entry name" value="CbiK"/>
    <property type="match status" value="1"/>
</dbReference>
<dbReference type="CDD" id="cd03413">
    <property type="entry name" value="CbiK_C"/>
    <property type="match status" value="1"/>
</dbReference>
<feature type="binding site" evidence="2">
    <location>
        <position position="238"/>
    </location>
    <ligand>
        <name>Co(2+)</name>
        <dbReference type="ChEBI" id="CHEBI:48828"/>
    </ligand>
</feature>
<dbReference type="PANTHER" id="PTHR33542">
    <property type="entry name" value="SIROHYDROCHLORIN FERROCHELATASE, CHLOROPLASTIC"/>
    <property type="match status" value="1"/>
</dbReference>
<dbReference type="SUPFAM" id="SSF53800">
    <property type="entry name" value="Chelatase"/>
    <property type="match status" value="1"/>
</dbReference>
<keyword evidence="2" id="KW-0479">Metal-binding</keyword>
<organism evidence="4 5">
    <name type="scientific">Desulfobacula phenolica</name>
    <dbReference type="NCBI Taxonomy" id="90732"/>
    <lineage>
        <taxon>Bacteria</taxon>
        <taxon>Pseudomonadati</taxon>
        <taxon>Thermodesulfobacteriota</taxon>
        <taxon>Desulfobacteria</taxon>
        <taxon>Desulfobacterales</taxon>
        <taxon>Desulfobacteraceae</taxon>
        <taxon>Desulfobacula</taxon>
    </lineage>
</organism>
<gene>
    <name evidence="4" type="ORF">SAMN04487931_106287</name>
</gene>
<feature type="binding site" evidence="2">
    <location>
        <position position="176"/>
    </location>
    <ligand>
        <name>Co(2+)</name>
        <dbReference type="ChEBI" id="CHEBI:48828"/>
    </ligand>
</feature>
<keyword evidence="3" id="KW-0732">Signal</keyword>
<dbReference type="PANTHER" id="PTHR33542:SF3">
    <property type="entry name" value="SIROHYDROCHLORIN FERROCHELATASE, CHLOROPLASTIC"/>
    <property type="match status" value="1"/>
</dbReference>
<feature type="active site" description="Proton acceptor" evidence="1">
    <location>
        <position position="176"/>
    </location>
</feature>
<dbReference type="RefSeq" id="WP_092234515.1">
    <property type="nucleotide sequence ID" value="NZ_FNLL01000006.1"/>
</dbReference>
<feature type="signal peptide" evidence="3">
    <location>
        <begin position="1"/>
        <end position="21"/>
    </location>
</feature>
<evidence type="ECO:0000313" key="4">
    <source>
        <dbReference type="EMBL" id="SDU32072.1"/>
    </source>
</evidence>
<dbReference type="Proteomes" id="UP000199608">
    <property type="component" value="Unassembled WGS sequence"/>
</dbReference>
<dbReference type="EMBL" id="FNLL01000006">
    <property type="protein sequence ID" value="SDU32072.1"/>
    <property type="molecule type" value="Genomic_DNA"/>
</dbReference>
<sequence>MKKQILTLFLIFLLFPSIAVASGHGHHKAVKKGILLVAFGSSIPEAQVSFENIDKRVKKEFANIPVQWAFTSSIIRNKLAKQGKTLDSVAVALAKMMDQGFTHVAVQSLHTIRGEEFNDLLHTAYAFNNMAGGIEKIMIGSPLLSSHQDMEAVTDAIIENIPAKRKKNEAVVLMGHGTPHPSNAFYAALMFHLQRKDANIFVGTVEGSPTIDDIATMLKEKKIKKVHLIPFMSVAGDHARNDMAGEEDDSWKSILEKQGINCEVVLKGTAEYDNMIDIWVGHLKDVMAHF</sequence>
<dbReference type="PIRSF" id="PIRSF033579">
    <property type="entry name" value="Anaer_Co_chel"/>
    <property type="match status" value="1"/>
</dbReference>
<keyword evidence="5" id="KW-1185">Reference proteome</keyword>
<evidence type="ECO:0000256" key="1">
    <source>
        <dbReference type="PIRSR" id="PIRSR033579-1"/>
    </source>
</evidence>
<accession>A0A1H2HJV0</accession>
<feature type="chain" id="PRO_5011484711" evidence="3">
    <location>
        <begin position="22"/>
        <end position="290"/>
    </location>
</feature>